<protein>
    <submittedName>
        <fullName evidence="3">T9SS type A sorting domain-containing protein</fullName>
    </submittedName>
</protein>
<dbReference type="EMBL" id="JADKGY010000032">
    <property type="protein sequence ID" value="MBK9984880.1"/>
    <property type="molecule type" value="Genomic_DNA"/>
</dbReference>
<dbReference type="NCBIfam" id="TIGR04183">
    <property type="entry name" value="Por_Secre_tail"/>
    <property type="match status" value="1"/>
</dbReference>
<evidence type="ECO:0000259" key="2">
    <source>
        <dbReference type="Pfam" id="PF18962"/>
    </source>
</evidence>
<proteinExistence type="predicted"/>
<dbReference type="Pfam" id="PF18962">
    <property type="entry name" value="Por_Secre_tail"/>
    <property type="match status" value="1"/>
</dbReference>
<feature type="chain" id="PRO_5038649912" evidence="1">
    <location>
        <begin position="20"/>
        <end position="228"/>
    </location>
</feature>
<evidence type="ECO:0000313" key="4">
    <source>
        <dbReference type="Proteomes" id="UP000808337"/>
    </source>
</evidence>
<organism evidence="3 4">
    <name type="scientific">Candidatus Opimibacter skivensis</name>
    <dbReference type="NCBI Taxonomy" id="2982028"/>
    <lineage>
        <taxon>Bacteria</taxon>
        <taxon>Pseudomonadati</taxon>
        <taxon>Bacteroidota</taxon>
        <taxon>Saprospiria</taxon>
        <taxon>Saprospirales</taxon>
        <taxon>Saprospiraceae</taxon>
        <taxon>Candidatus Opimibacter</taxon>
    </lineage>
</organism>
<name>A0A9D7XR83_9BACT</name>
<dbReference type="Proteomes" id="UP000808337">
    <property type="component" value="Unassembled WGS sequence"/>
</dbReference>
<evidence type="ECO:0000256" key="1">
    <source>
        <dbReference type="SAM" id="SignalP"/>
    </source>
</evidence>
<feature type="signal peptide" evidence="1">
    <location>
        <begin position="1"/>
        <end position="19"/>
    </location>
</feature>
<gene>
    <name evidence="3" type="ORF">IPP15_21380</name>
</gene>
<evidence type="ECO:0000313" key="3">
    <source>
        <dbReference type="EMBL" id="MBK9984880.1"/>
    </source>
</evidence>
<sequence>MVRLLLFLTLVLSIPLASRGQVTVSVDPPTFVLTGNPTQTDVSYHVQVTNTSAGSASIFWSKRMSNNPVPWTSWICDKNLCYLPEVNSCPPLKPNLLGPGESFELQIHMNPLQVEGSADYQVTLLDDLGNSLYVINGQFLISNSTAVKETNETKLSVFPNPATDFFKVSDIPGLNSIELFNIVGNKVRSFEAGPQKQYYVGDLTDGIYLVRLESAGGKVIKTIRLSKR</sequence>
<keyword evidence="1" id="KW-0732">Signal</keyword>
<accession>A0A9D7XR83</accession>
<comment type="caution">
    <text evidence="3">The sequence shown here is derived from an EMBL/GenBank/DDBJ whole genome shotgun (WGS) entry which is preliminary data.</text>
</comment>
<dbReference type="InterPro" id="IPR026444">
    <property type="entry name" value="Secre_tail"/>
</dbReference>
<feature type="domain" description="Secretion system C-terminal sorting" evidence="2">
    <location>
        <begin position="157"/>
        <end position="222"/>
    </location>
</feature>
<dbReference type="AlphaFoldDB" id="A0A9D7XR83"/>
<reference evidence="3 4" key="1">
    <citation type="submission" date="2020-10" db="EMBL/GenBank/DDBJ databases">
        <title>Connecting structure to function with the recovery of over 1000 high-quality activated sludge metagenome-assembled genomes encoding full-length rRNA genes using long-read sequencing.</title>
        <authorList>
            <person name="Singleton C.M."/>
            <person name="Petriglieri F."/>
            <person name="Kristensen J.M."/>
            <person name="Kirkegaard R.H."/>
            <person name="Michaelsen T.Y."/>
            <person name="Andersen M.H."/>
            <person name="Karst S.M."/>
            <person name="Dueholm M.S."/>
            <person name="Nielsen P.H."/>
            <person name="Albertsen M."/>
        </authorList>
    </citation>
    <scope>NUCLEOTIDE SEQUENCE [LARGE SCALE GENOMIC DNA]</scope>
    <source>
        <strain evidence="3">Ribe_18-Q3-R11-54_MAXAC.273</strain>
    </source>
</reference>